<keyword evidence="2" id="KW-1185">Reference proteome</keyword>
<name>A0ABV9HTM5_9FLAO</name>
<evidence type="ECO:0000313" key="2">
    <source>
        <dbReference type="Proteomes" id="UP001596043"/>
    </source>
</evidence>
<organism evidence="1 2">
    <name type="scientific">Dokdonia ponticola</name>
    <dbReference type="NCBI Taxonomy" id="2041041"/>
    <lineage>
        <taxon>Bacteria</taxon>
        <taxon>Pseudomonadati</taxon>
        <taxon>Bacteroidota</taxon>
        <taxon>Flavobacteriia</taxon>
        <taxon>Flavobacteriales</taxon>
        <taxon>Flavobacteriaceae</taxon>
        <taxon>Dokdonia</taxon>
    </lineage>
</organism>
<dbReference type="Proteomes" id="UP001596043">
    <property type="component" value="Unassembled WGS sequence"/>
</dbReference>
<dbReference type="RefSeq" id="WP_379977355.1">
    <property type="nucleotide sequence ID" value="NZ_JBHSFV010000002.1"/>
</dbReference>
<protein>
    <recommendedName>
        <fullName evidence="3">Bacteriocin</fullName>
    </recommendedName>
</protein>
<evidence type="ECO:0008006" key="3">
    <source>
        <dbReference type="Google" id="ProtNLM"/>
    </source>
</evidence>
<comment type="caution">
    <text evidence="1">The sequence shown here is derived from an EMBL/GenBank/DDBJ whole genome shotgun (WGS) entry which is preliminary data.</text>
</comment>
<reference evidence="2" key="1">
    <citation type="journal article" date="2019" name="Int. J. Syst. Evol. Microbiol.">
        <title>The Global Catalogue of Microorganisms (GCM) 10K type strain sequencing project: providing services to taxonomists for standard genome sequencing and annotation.</title>
        <authorList>
            <consortium name="The Broad Institute Genomics Platform"/>
            <consortium name="The Broad Institute Genome Sequencing Center for Infectious Disease"/>
            <person name="Wu L."/>
            <person name="Ma J."/>
        </authorList>
    </citation>
    <scope>NUCLEOTIDE SEQUENCE [LARGE SCALE GENOMIC DNA]</scope>
    <source>
        <strain evidence="2">YJ-61-S</strain>
    </source>
</reference>
<sequence>MLKNISNLGTVLNKVEQKSISGGLSDFLCVAICGPGDGNTPIYDNPHDSPFPETVGCICGS</sequence>
<accession>A0ABV9HTM5</accession>
<gene>
    <name evidence="1" type="ORF">ACFO3O_04545</name>
</gene>
<evidence type="ECO:0000313" key="1">
    <source>
        <dbReference type="EMBL" id="MFC4633162.1"/>
    </source>
</evidence>
<dbReference type="EMBL" id="JBHSFV010000002">
    <property type="protein sequence ID" value="MFC4633162.1"/>
    <property type="molecule type" value="Genomic_DNA"/>
</dbReference>
<proteinExistence type="predicted"/>